<feature type="region of interest" description="Disordered" evidence="1">
    <location>
        <begin position="147"/>
        <end position="167"/>
    </location>
</feature>
<reference evidence="3" key="1">
    <citation type="submission" date="2018-11" db="EMBL/GenBank/DDBJ databases">
        <authorList>
            <person name="Alioto T."/>
            <person name="Alioto T."/>
        </authorList>
    </citation>
    <scope>NUCLEOTIDE SEQUENCE</scope>
</reference>
<comment type="caution">
    <text evidence="3">The sequence shown here is derived from an EMBL/GenBank/DDBJ whole genome shotgun (WGS) entry which is preliminary data.</text>
</comment>
<keyword evidence="4" id="KW-1185">Reference proteome</keyword>
<dbReference type="InterPro" id="IPR046496">
    <property type="entry name" value="DUF6589"/>
</dbReference>
<protein>
    <recommendedName>
        <fullName evidence="2">DUF6589 domain-containing protein</fullName>
    </recommendedName>
</protein>
<evidence type="ECO:0000313" key="3">
    <source>
        <dbReference type="EMBL" id="VDI64742.1"/>
    </source>
</evidence>
<evidence type="ECO:0000313" key="4">
    <source>
        <dbReference type="Proteomes" id="UP000596742"/>
    </source>
</evidence>
<dbReference type="AlphaFoldDB" id="A0A8B6GJW5"/>
<dbReference type="Proteomes" id="UP000596742">
    <property type="component" value="Unassembled WGS sequence"/>
</dbReference>
<gene>
    <name evidence="3" type="ORF">MGAL_10B020080</name>
</gene>
<feature type="domain" description="DUF6589" evidence="2">
    <location>
        <begin position="434"/>
        <end position="793"/>
    </location>
</feature>
<dbReference type="EMBL" id="UYJE01008546">
    <property type="protein sequence ID" value="VDI64742.1"/>
    <property type="molecule type" value="Genomic_DNA"/>
</dbReference>
<accession>A0A8B6GJW5</accession>
<feature type="region of interest" description="Disordered" evidence="1">
    <location>
        <begin position="97"/>
        <end position="127"/>
    </location>
</feature>
<dbReference type="Pfam" id="PF20231">
    <property type="entry name" value="DUF6589"/>
    <property type="match status" value="1"/>
</dbReference>
<proteinExistence type="predicted"/>
<name>A0A8B6GJW5_MYTGA</name>
<evidence type="ECO:0000259" key="2">
    <source>
        <dbReference type="Pfam" id="PF20231"/>
    </source>
</evidence>
<organism evidence="3 4">
    <name type="scientific">Mytilus galloprovincialis</name>
    <name type="common">Mediterranean mussel</name>
    <dbReference type="NCBI Taxonomy" id="29158"/>
    <lineage>
        <taxon>Eukaryota</taxon>
        <taxon>Metazoa</taxon>
        <taxon>Spiralia</taxon>
        <taxon>Lophotrochozoa</taxon>
        <taxon>Mollusca</taxon>
        <taxon>Bivalvia</taxon>
        <taxon>Autobranchia</taxon>
        <taxon>Pteriomorphia</taxon>
        <taxon>Mytilida</taxon>
        <taxon>Mytiloidea</taxon>
        <taxon>Mytilidae</taxon>
        <taxon>Mytilinae</taxon>
        <taxon>Mytilus</taxon>
    </lineage>
</organism>
<feature type="compositionally biased region" description="Low complexity" evidence="1">
    <location>
        <begin position="101"/>
        <end position="115"/>
    </location>
</feature>
<dbReference type="OrthoDB" id="5955918at2759"/>
<sequence length="881" mass="99116">MSVTPVKTLKRCVFCLQSYNKLFPFFGKKINDSQFISELVTANCCLPGNWQETLKDKNAAICKSCFNKFENFSTFISIAKENLSDLLVRNSDGTSFKRLHSPTSPSSTPDDATPTLPVASTSENVPKKSLKRRKLIFPTASGHFSSTEHSYSTMHKTELPSKANTTTIEKSERKERMIQKMLEVRKDESLEGLNQQLNAISCNDNSILSKCRPLNDLQQEGKDLMMDMLEELVEKAPILFNVLVATAGKISTSVLAPISSVYGLLMFQRNHMMSAWQRCISAVCLKGQLEDSALTKLSQYGLALSPTSKLRLQDEAGIASKKLIVNMLSCNPLAKITGDNLDVYIKRDVITATTRNKDLHLFASNIILPRIANTTISNEQPSKLPHISAKNLEIKSQQRVHLINSYKAIIANIFAKNIDGCGWMCDVLQINHKYDNYMSQKSQTAQLPIIDANESKHEDCLKIMDHYETVLTQLYNEAHGSDEKLRQFQVVTGGDQLTRIRLNESKALRSLSPNYKKRFEDINPIVVELWHVKQDLLEKFYKAMYDKGSVRAEGSLAYFKAKLQRTDVSGKVKGHFKSHMAFLSFIGESVIAEQGRQFISDLDIEIEDGDDKFEALNEILDLFISKFDYVPSVNDNVFLCHEKDEMYNYFNNLAQWFVHIELLNKTAKDGDINSIIPNLLMSLPLFYNHSTLSKYLVECINYVIQVEYVLSPLMKLRVLEGSFVNVKGGRSNNVESDLLQEHSVRNQKCLIKQLGANKTQKAIERASAAAGAIAAINDNIAISLEITPKSSRHTKTLSPGEQQVVSDVLKNLKPFKFTPGRKYEGFEKLGENIFACIDGNKMKIDLDIIVNRLLSGHVDFGNDDIESNSDSDSDDDDLPDL</sequence>
<evidence type="ECO:0000256" key="1">
    <source>
        <dbReference type="SAM" id="MobiDB-lite"/>
    </source>
</evidence>